<proteinExistence type="predicted"/>
<evidence type="ECO:0008006" key="4">
    <source>
        <dbReference type="Google" id="ProtNLM"/>
    </source>
</evidence>
<keyword evidence="1" id="KW-1133">Transmembrane helix</keyword>
<keyword evidence="1" id="KW-0812">Transmembrane</keyword>
<gene>
    <name evidence="2" type="ORF">ULMS_13980</name>
</gene>
<feature type="transmembrane region" description="Helical" evidence="1">
    <location>
        <begin position="82"/>
        <end position="103"/>
    </location>
</feature>
<dbReference type="OrthoDB" id="1049480at2"/>
<comment type="caution">
    <text evidence="2">The sequence shown here is derived from an EMBL/GenBank/DDBJ whole genome shotgun (WGS) entry which is preliminary data.</text>
</comment>
<keyword evidence="3" id="KW-1185">Reference proteome</keyword>
<evidence type="ECO:0000256" key="1">
    <source>
        <dbReference type="SAM" id="Phobius"/>
    </source>
</evidence>
<feature type="transmembrane region" description="Helical" evidence="1">
    <location>
        <begin position="256"/>
        <end position="275"/>
    </location>
</feature>
<feature type="transmembrane region" description="Helical" evidence="1">
    <location>
        <begin position="138"/>
        <end position="161"/>
    </location>
</feature>
<reference evidence="2 3" key="1">
    <citation type="submission" date="2019-08" db="EMBL/GenBank/DDBJ databases">
        <title>Ulvibacter marinistellae sp. nov., isolated from a starfish, Patiria pectinifera.</title>
        <authorList>
            <person name="Kawano K."/>
            <person name="Ushijima N."/>
            <person name="Kihara M."/>
            <person name="Itoh H."/>
        </authorList>
    </citation>
    <scope>NUCLEOTIDE SEQUENCE [LARGE SCALE GENOMIC DNA]</scope>
    <source>
        <strain evidence="2 3">KK4</strain>
    </source>
</reference>
<dbReference type="EMBL" id="BKCF01000002">
    <property type="protein sequence ID" value="GEQ85890.1"/>
    <property type="molecule type" value="Genomic_DNA"/>
</dbReference>
<keyword evidence="1" id="KW-0472">Membrane</keyword>
<feature type="transmembrane region" description="Helical" evidence="1">
    <location>
        <begin position="42"/>
        <end position="62"/>
    </location>
</feature>
<organism evidence="2 3">
    <name type="scientific">Patiriisocius marinistellae</name>
    <dbReference type="NCBI Taxonomy" id="2494560"/>
    <lineage>
        <taxon>Bacteria</taxon>
        <taxon>Pseudomonadati</taxon>
        <taxon>Bacteroidota</taxon>
        <taxon>Flavobacteriia</taxon>
        <taxon>Flavobacteriales</taxon>
        <taxon>Flavobacteriaceae</taxon>
        <taxon>Patiriisocius</taxon>
    </lineage>
</organism>
<dbReference type="RefSeq" id="WP_151893834.1">
    <property type="nucleotide sequence ID" value="NZ_BKCF01000002.1"/>
</dbReference>
<feature type="transmembrane region" description="Helical" evidence="1">
    <location>
        <begin position="167"/>
        <end position="189"/>
    </location>
</feature>
<sequence>MLKKDFIELKQKRDIGDAVSTFFDFFKQNVGSYFNLYIRYNGLFIIGLLGVSYLLVTGFLGMVQSSVNYSVTGENPVDAGAWYVGFGAIAFVLIFLITGLINYSLAASYMIEYENNKTIVIDKKDVWIRLKKNIGKTILFMVLLILTYIGVAVVGAFISFIPILGTLAYYVIILGWTAWMGLSFMSMFYEEKDVTSALGEGWNLLFKFFWKNILTNLVISLLLGILLVVVLMIPGILISIYVFHAAENDIDLMNSSVAKVIWIIALTIVLFIFSFNQSLAQFVNGILFFSNHEETYNHHTREKIEQIGAGE</sequence>
<dbReference type="AlphaFoldDB" id="A0A5J4FV95"/>
<name>A0A5J4FV95_9FLAO</name>
<feature type="transmembrane region" description="Helical" evidence="1">
    <location>
        <begin position="217"/>
        <end position="244"/>
    </location>
</feature>
<evidence type="ECO:0000313" key="2">
    <source>
        <dbReference type="EMBL" id="GEQ85890.1"/>
    </source>
</evidence>
<accession>A0A5J4FV95</accession>
<dbReference type="Proteomes" id="UP000326994">
    <property type="component" value="Unassembled WGS sequence"/>
</dbReference>
<protein>
    <recommendedName>
        <fullName evidence="4">Glycerophosphoryl diester phosphodiesterase membrane domain-containing protein</fullName>
    </recommendedName>
</protein>
<evidence type="ECO:0000313" key="3">
    <source>
        <dbReference type="Proteomes" id="UP000326994"/>
    </source>
</evidence>